<dbReference type="Proteomes" id="UP000187406">
    <property type="component" value="Unassembled WGS sequence"/>
</dbReference>
<reference evidence="2" key="1">
    <citation type="submission" date="2016-04" db="EMBL/GenBank/DDBJ databases">
        <title>Cephalotus genome sequencing.</title>
        <authorList>
            <person name="Fukushima K."/>
            <person name="Hasebe M."/>
            <person name="Fang X."/>
        </authorList>
    </citation>
    <scope>NUCLEOTIDE SEQUENCE [LARGE SCALE GENOMIC DNA]</scope>
    <source>
        <strain evidence="2">cv. St1</strain>
    </source>
</reference>
<protein>
    <recommendedName>
        <fullName evidence="3">Zf-RVT domain-containing protein</fullName>
    </recommendedName>
</protein>
<keyword evidence="2" id="KW-1185">Reference proteome</keyword>
<comment type="caution">
    <text evidence="1">The sequence shown here is derived from an EMBL/GenBank/DDBJ whole genome shotgun (WGS) entry which is preliminary data.</text>
</comment>
<sequence>MLRHIWLLTHSEDNLWVQWSKAEVLIGRNLWTSPSNGNLAWTWRNILILRHTALNDLTFEVGDGTNFSLWFDPWMQNQSVHARYGNRAIYDSRLSKNAKLMEVIQEGAWR</sequence>
<organism evidence="1 2">
    <name type="scientific">Cephalotus follicularis</name>
    <name type="common">Albany pitcher plant</name>
    <dbReference type="NCBI Taxonomy" id="3775"/>
    <lineage>
        <taxon>Eukaryota</taxon>
        <taxon>Viridiplantae</taxon>
        <taxon>Streptophyta</taxon>
        <taxon>Embryophyta</taxon>
        <taxon>Tracheophyta</taxon>
        <taxon>Spermatophyta</taxon>
        <taxon>Magnoliopsida</taxon>
        <taxon>eudicotyledons</taxon>
        <taxon>Gunneridae</taxon>
        <taxon>Pentapetalae</taxon>
        <taxon>rosids</taxon>
        <taxon>fabids</taxon>
        <taxon>Oxalidales</taxon>
        <taxon>Cephalotaceae</taxon>
        <taxon>Cephalotus</taxon>
    </lineage>
</organism>
<proteinExistence type="predicted"/>
<dbReference type="InParanoid" id="A0A1Q3DCA7"/>
<evidence type="ECO:0000313" key="2">
    <source>
        <dbReference type="Proteomes" id="UP000187406"/>
    </source>
</evidence>
<dbReference type="AlphaFoldDB" id="A0A1Q3DCA7"/>
<gene>
    <name evidence="1" type="ORF">CFOL_v3_33526</name>
</gene>
<evidence type="ECO:0000313" key="1">
    <source>
        <dbReference type="EMBL" id="GAV90117.1"/>
    </source>
</evidence>
<accession>A0A1Q3DCA7</accession>
<dbReference type="OrthoDB" id="10618384at2759"/>
<evidence type="ECO:0008006" key="3">
    <source>
        <dbReference type="Google" id="ProtNLM"/>
    </source>
</evidence>
<dbReference type="EMBL" id="BDDD01005988">
    <property type="protein sequence ID" value="GAV90117.1"/>
    <property type="molecule type" value="Genomic_DNA"/>
</dbReference>
<name>A0A1Q3DCA7_CEPFO</name>